<dbReference type="SUPFAM" id="SSF52833">
    <property type="entry name" value="Thioredoxin-like"/>
    <property type="match status" value="1"/>
</dbReference>
<dbReference type="Gene3D" id="3.40.30.10">
    <property type="entry name" value="Glutaredoxin"/>
    <property type="match status" value="1"/>
</dbReference>
<sequence length="200" mass="21449">MRIDITFDIPCTWSYIGFTRVGRLAAEARSEGADLSFRFLPFQLDPDATAAGEPKAEVERRYFGRDFDHEVAYAELNAHGASDGARFEGNPIWANTFEAHCLLQDAAEQGHGESMAAALFLAHHVEGKNVASPAVLRVLADRLGVVRSDDGAVRTKAALIEVLASGVRAVPVISIEGGPVFRGVPAADPLREVLRGAIPA</sequence>
<gene>
    <name evidence="2" type="ORF">ACIBG2_22480</name>
</gene>
<dbReference type="Proteomes" id="UP001612741">
    <property type="component" value="Unassembled WGS sequence"/>
</dbReference>
<dbReference type="InterPro" id="IPR036249">
    <property type="entry name" value="Thioredoxin-like_sf"/>
</dbReference>
<dbReference type="RefSeq" id="WP_397083897.1">
    <property type="nucleotide sequence ID" value="NZ_JBITGY010000006.1"/>
</dbReference>
<dbReference type="InterPro" id="IPR001853">
    <property type="entry name" value="DSBA-like_thioredoxin_dom"/>
</dbReference>
<evidence type="ECO:0000313" key="2">
    <source>
        <dbReference type="EMBL" id="MFI6500167.1"/>
    </source>
</evidence>
<name>A0ABW7YW76_9ACTN</name>
<organism evidence="2 3">
    <name type="scientific">Nonomuraea typhae</name>
    <dbReference type="NCBI Taxonomy" id="2603600"/>
    <lineage>
        <taxon>Bacteria</taxon>
        <taxon>Bacillati</taxon>
        <taxon>Actinomycetota</taxon>
        <taxon>Actinomycetes</taxon>
        <taxon>Streptosporangiales</taxon>
        <taxon>Streptosporangiaceae</taxon>
        <taxon>Nonomuraea</taxon>
    </lineage>
</organism>
<accession>A0ABW7YW76</accession>
<dbReference type="Pfam" id="PF01323">
    <property type="entry name" value="DSBA"/>
    <property type="match status" value="1"/>
</dbReference>
<comment type="caution">
    <text evidence="2">The sequence shown here is derived from an EMBL/GenBank/DDBJ whole genome shotgun (WGS) entry which is preliminary data.</text>
</comment>
<evidence type="ECO:0000259" key="1">
    <source>
        <dbReference type="Pfam" id="PF01323"/>
    </source>
</evidence>
<evidence type="ECO:0000313" key="3">
    <source>
        <dbReference type="Proteomes" id="UP001612741"/>
    </source>
</evidence>
<feature type="domain" description="DSBA-like thioredoxin" evidence="1">
    <location>
        <begin position="3"/>
        <end position="179"/>
    </location>
</feature>
<keyword evidence="3" id="KW-1185">Reference proteome</keyword>
<protein>
    <submittedName>
        <fullName evidence="2">DsbA family protein</fullName>
    </submittedName>
</protein>
<proteinExistence type="predicted"/>
<dbReference type="EMBL" id="JBITGY010000006">
    <property type="protein sequence ID" value="MFI6500167.1"/>
    <property type="molecule type" value="Genomic_DNA"/>
</dbReference>
<reference evidence="2 3" key="1">
    <citation type="submission" date="2024-10" db="EMBL/GenBank/DDBJ databases">
        <title>The Natural Products Discovery Center: Release of the First 8490 Sequenced Strains for Exploring Actinobacteria Biosynthetic Diversity.</title>
        <authorList>
            <person name="Kalkreuter E."/>
            <person name="Kautsar S.A."/>
            <person name="Yang D."/>
            <person name="Bader C.D."/>
            <person name="Teijaro C.N."/>
            <person name="Fluegel L."/>
            <person name="Davis C.M."/>
            <person name="Simpson J.R."/>
            <person name="Lauterbach L."/>
            <person name="Steele A.D."/>
            <person name="Gui C."/>
            <person name="Meng S."/>
            <person name="Li G."/>
            <person name="Viehrig K."/>
            <person name="Ye F."/>
            <person name="Su P."/>
            <person name="Kiefer A.F."/>
            <person name="Nichols A."/>
            <person name="Cepeda A.J."/>
            <person name="Yan W."/>
            <person name="Fan B."/>
            <person name="Jiang Y."/>
            <person name="Adhikari A."/>
            <person name="Zheng C.-J."/>
            <person name="Schuster L."/>
            <person name="Cowan T.M."/>
            <person name="Smanski M.J."/>
            <person name="Chevrette M.G."/>
            <person name="De Carvalho L.P.S."/>
            <person name="Shen B."/>
        </authorList>
    </citation>
    <scope>NUCLEOTIDE SEQUENCE [LARGE SCALE GENOMIC DNA]</scope>
    <source>
        <strain evidence="2 3">NPDC050545</strain>
    </source>
</reference>